<protein>
    <recommendedName>
        <fullName evidence="1">BTB domain-containing protein</fullName>
    </recommendedName>
</protein>
<dbReference type="PANTHER" id="PTHR47843">
    <property type="entry name" value="BTB DOMAIN-CONTAINING PROTEIN-RELATED"/>
    <property type="match status" value="1"/>
</dbReference>
<organism evidence="2 3">
    <name type="scientific">Aureobasidium vineae</name>
    <dbReference type="NCBI Taxonomy" id="2773715"/>
    <lineage>
        <taxon>Eukaryota</taxon>
        <taxon>Fungi</taxon>
        <taxon>Dikarya</taxon>
        <taxon>Ascomycota</taxon>
        <taxon>Pezizomycotina</taxon>
        <taxon>Dothideomycetes</taxon>
        <taxon>Dothideomycetidae</taxon>
        <taxon>Dothideales</taxon>
        <taxon>Saccotheciaceae</taxon>
        <taxon>Aureobasidium</taxon>
    </lineage>
</organism>
<accession>A0A9N8J8G5</accession>
<dbReference type="SUPFAM" id="SSF54695">
    <property type="entry name" value="POZ domain"/>
    <property type="match status" value="1"/>
</dbReference>
<dbReference type="AlphaFoldDB" id="A0A9N8J8G5"/>
<evidence type="ECO:0000313" key="3">
    <source>
        <dbReference type="Proteomes" id="UP000716446"/>
    </source>
</evidence>
<dbReference type="InterPro" id="IPR000210">
    <property type="entry name" value="BTB/POZ_dom"/>
</dbReference>
<name>A0A9N8J8G5_9PEZI</name>
<keyword evidence="3" id="KW-1185">Reference proteome</keyword>
<dbReference type="Proteomes" id="UP000716446">
    <property type="component" value="Unassembled WGS sequence"/>
</dbReference>
<dbReference type="InterPro" id="IPR011333">
    <property type="entry name" value="SKP1/BTB/POZ_sf"/>
</dbReference>
<gene>
    <name evidence="2" type="ORF">AWRI4619_LOCUS1272</name>
</gene>
<feature type="domain" description="BTB" evidence="1">
    <location>
        <begin position="43"/>
        <end position="112"/>
    </location>
</feature>
<dbReference type="Gene3D" id="3.30.710.10">
    <property type="entry name" value="Potassium Channel Kv1.1, Chain A"/>
    <property type="match status" value="1"/>
</dbReference>
<evidence type="ECO:0000313" key="2">
    <source>
        <dbReference type="EMBL" id="CAD0082705.1"/>
    </source>
</evidence>
<dbReference type="Pfam" id="PF00651">
    <property type="entry name" value="BTB"/>
    <property type="match status" value="1"/>
</dbReference>
<dbReference type="PANTHER" id="PTHR47843:SF2">
    <property type="entry name" value="BTB DOMAIN-CONTAINING PROTEIN"/>
    <property type="match status" value="1"/>
</dbReference>
<evidence type="ECO:0000259" key="1">
    <source>
        <dbReference type="PROSITE" id="PS50097"/>
    </source>
</evidence>
<reference evidence="2" key="1">
    <citation type="submission" date="2020-06" db="EMBL/GenBank/DDBJ databases">
        <authorList>
            <person name="Onetto C."/>
        </authorList>
    </citation>
    <scope>NUCLEOTIDE SEQUENCE</scope>
</reference>
<sequence length="241" mass="27602">MSTPSKGAVSTPDKWPSRYGTTPAKLQLVPCGAYTFNSEHFQETVTLIVGIEKKAYNVRKDLLCFYSDYFRAAFQGSFKEATERKIDLPRVTKDVFEHFQVWRYTRKLDTAALTFDTMARLWIFGDKHQIPLLQNQVMDSIFAKCTTTKNIDPGALPAVYARTVARSPLRKAFIEIIGWTVGIESEPDTFLSRNAVNWTNEIFVDLVIAVHQSRVSQDVKFPALPKRDKCFFHIHSKDEHC</sequence>
<proteinExistence type="predicted"/>
<dbReference type="PROSITE" id="PS50097">
    <property type="entry name" value="BTB"/>
    <property type="match status" value="1"/>
</dbReference>
<comment type="caution">
    <text evidence="2">The sequence shown here is derived from an EMBL/GenBank/DDBJ whole genome shotgun (WGS) entry which is preliminary data.</text>
</comment>
<dbReference type="EMBL" id="CAIJEN010000001">
    <property type="protein sequence ID" value="CAD0082705.1"/>
    <property type="molecule type" value="Genomic_DNA"/>
</dbReference>